<proteinExistence type="predicted"/>
<dbReference type="PANTHER" id="PTHR32488">
    <property type="entry name" value="UPF0746 PROTEIN DDB_G0280785-RELATED"/>
    <property type="match status" value="1"/>
</dbReference>
<name>Q55FE5_DICDI</name>
<organism evidence="2 3">
    <name type="scientific">Dictyostelium discoideum</name>
    <name type="common">Social amoeba</name>
    <dbReference type="NCBI Taxonomy" id="44689"/>
    <lineage>
        <taxon>Eukaryota</taxon>
        <taxon>Amoebozoa</taxon>
        <taxon>Evosea</taxon>
        <taxon>Eumycetozoa</taxon>
        <taxon>Dictyostelia</taxon>
        <taxon>Dictyosteliales</taxon>
        <taxon>Dictyosteliaceae</taxon>
        <taxon>Dictyostelium</taxon>
    </lineage>
</organism>
<dbReference type="HOGENOM" id="CLU_344980_0_0_1"/>
<dbReference type="Proteomes" id="UP000002195">
    <property type="component" value="Unassembled WGS sequence"/>
</dbReference>
<dbReference type="RefSeq" id="XP_647588.1">
    <property type="nucleotide sequence ID" value="XM_642496.1"/>
</dbReference>
<sequence length="820" mass="96650">MEILKNQYLFRKIFYFVKYDRPNLISIYSILKESKNKNKNLMKELVKEKILNNNYLIFEIPKNLSKGFQSYEDFNEDKSEPDVIQILIETYKNENQFFFKSLFSNYSLYFITKQPTNNNNNNEKKQFDKLVRFILKSKSKSALKVLIKYHEFKPNIETFNISLLVNSSKEIVNLILPHLNQKEYEEIISTKKWNEVLKDKDIKFKLLNYLNEKFKNNENNENNENNIKLPNYYRDPYDQSNLLNQRRPPLSFGRFISTCKYMVLHPNLSSFIQQSPTIEELEIFKSQFTKSELKLTLPNLFLKNQIYKENESIKKLYKFYIDYNNESSLRYNIIYNVDDFDLNKESIQINIEFSKGVKSIRSLFNLCLDFANFRFLNQWFNADSINASLNDETTIFSNCEKDEKQKLDFIMNVCNFGPLVLFLLLIRYDNIEILSKYIEKVKKTNNNGISSFGSSSGSSGGSSGGDGSGDKDLSPRITEYIDIFRFYTFSYIKSIEMLEYLFNNGFKDHLLDPKTSILYLNGRIDLLEKFKDLLLSDTNIMKDSNLVCGLFTKVENNKVPLVVINYMVNEPTGFFKSKYTFNNLESWLNQVRSDSDLQIIKDLINKSPLIKNLTYTYRITLLVDQKHQIELFNWIYEYRNDDIFKSGICRLSIIKYCNFLFLSQRFDELFKIQFFSQMVIGKTNFHDSNKPLLYYLKQQNGEIDNSLLESHNFGSTADEMDLISKSVGKLEDNGSIKFVQLLIENYLPLLNNDSSLSKLPKIKSFLFNVFQSCADSGKIEIFIYLNSNYQNILSQWLLDINLNIISHRYLKNYLSKIINK</sequence>
<dbReference type="InterPro" id="IPR051904">
    <property type="entry name" value="UPF0746_actin_org"/>
</dbReference>
<dbReference type="InParanoid" id="Q55FE5"/>
<feature type="compositionally biased region" description="Gly residues" evidence="1">
    <location>
        <begin position="458"/>
        <end position="467"/>
    </location>
</feature>
<dbReference type="PANTHER" id="PTHR32488:SF90">
    <property type="entry name" value="DEFECTIVE IN TIP FORMATION PROTEIN A-RELATED"/>
    <property type="match status" value="1"/>
</dbReference>
<evidence type="ECO:0000256" key="1">
    <source>
        <dbReference type="SAM" id="MobiDB-lite"/>
    </source>
</evidence>
<evidence type="ECO:0000313" key="2">
    <source>
        <dbReference type="EMBL" id="EAL73529.1"/>
    </source>
</evidence>
<dbReference type="EMBL" id="AAFI02000003">
    <property type="protein sequence ID" value="EAL73529.1"/>
    <property type="molecule type" value="Genomic_DNA"/>
</dbReference>
<protein>
    <submittedName>
        <fullName evidence="2">Uncharacterized protein</fullName>
    </submittedName>
</protein>
<reference evidence="2 3" key="1">
    <citation type="journal article" date="2005" name="Nature">
        <title>The genome of the social amoeba Dictyostelium discoideum.</title>
        <authorList>
            <consortium name="The Dictyostelium discoideum Sequencing Consortium"/>
            <person name="Eichinger L."/>
            <person name="Pachebat J.A."/>
            <person name="Glockner G."/>
            <person name="Rajandream M.A."/>
            <person name="Sucgang R."/>
            <person name="Berriman M."/>
            <person name="Song J."/>
            <person name="Olsen R."/>
            <person name="Szafranski K."/>
            <person name="Xu Q."/>
            <person name="Tunggal B."/>
            <person name="Kummerfeld S."/>
            <person name="Madera M."/>
            <person name="Konfortov B.A."/>
            <person name="Rivero F."/>
            <person name="Bankier A.T."/>
            <person name="Lehmann R."/>
            <person name="Hamlin N."/>
            <person name="Davies R."/>
            <person name="Gaudet P."/>
            <person name="Fey P."/>
            <person name="Pilcher K."/>
            <person name="Chen G."/>
            <person name="Saunders D."/>
            <person name="Sodergren E."/>
            <person name="Davis P."/>
            <person name="Kerhornou A."/>
            <person name="Nie X."/>
            <person name="Hall N."/>
            <person name="Anjard C."/>
            <person name="Hemphill L."/>
            <person name="Bason N."/>
            <person name="Farbrother P."/>
            <person name="Desany B."/>
            <person name="Just E."/>
            <person name="Morio T."/>
            <person name="Rost R."/>
            <person name="Churcher C."/>
            <person name="Cooper J."/>
            <person name="Haydock S."/>
            <person name="van Driessche N."/>
            <person name="Cronin A."/>
            <person name="Goodhead I."/>
            <person name="Muzny D."/>
            <person name="Mourier T."/>
            <person name="Pain A."/>
            <person name="Lu M."/>
            <person name="Harper D."/>
            <person name="Lindsay R."/>
            <person name="Hauser H."/>
            <person name="James K."/>
            <person name="Quiles M."/>
            <person name="Madan Babu M."/>
            <person name="Saito T."/>
            <person name="Buchrieser C."/>
            <person name="Wardroper A."/>
            <person name="Felder M."/>
            <person name="Thangavelu M."/>
            <person name="Johnson D."/>
            <person name="Knights A."/>
            <person name="Loulseged H."/>
            <person name="Mungall K."/>
            <person name="Oliver K."/>
            <person name="Price C."/>
            <person name="Quail M.A."/>
            <person name="Urushihara H."/>
            <person name="Hernandez J."/>
            <person name="Rabbinowitsch E."/>
            <person name="Steffen D."/>
            <person name="Sanders M."/>
            <person name="Ma J."/>
            <person name="Kohara Y."/>
            <person name="Sharp S."/>
            <person name="Simmonds M."/>
            <person name="Spiegler S."/>
            <person name="Tivey A."/>
            <person name="Sugano S."/>
            <person name="White B."/>
            <person name="Walker D."/>
            <person name="Woodward J."/>
            <person name="Winckler T."/>
            <person name="Tanaka Y."/>
            <person name="Shaulsky G."/>
            <person name="Schleicher M."/>
            <person name="Weinstock G."/>
            <person name="Rosenthal A."/>
            <person name="Cox E.C."/>
            <person name="Chisholm R.L."/>
            <person name="Gibbs R."/>
            <person name="Loomis W.F."/>
            <person name="Platzer M."/>
            <person name="Kay R.R."/>
            <person name="Williams J."/>
            <person name="Dear P.H."/>
            <person name="Noegel A.A."/>
            <person name="Barrell B."/>
            <person name="Kuspa A."/>
        </authorList>
    </citation>
    <scope>NUCLEOTIDE SEQUENCE [LARGE SCALE GENOMIC DNA]</scope>
    <source>
        <strain evidence="2 3">AX4</strain>
    </source>
</reference>
<gene>
    <name evidence="2" type="ORF">DDB_G0268152</name>
</gene>
<dbReference type="PaxDb" id="44689-DDB0189811"/>
<dbReference type="dictyBase" id="DDB_G0268152"/>
<dbReference type="AlphaFoldDB" id="Q55FE5"/>
<evidence type="ECO:0000313" key="3">
    <source>
        <dbReference type="Proteomes" id="UP000002195"/>
    </source>
</evidence>
<feature type="region of interest" description="Disordered" evidence="1">
    <location>
        <begin position="452"/>
        <end position="471"/>
    </location>
</feature>
<comment type="caution">
    <text evidence="2">The sequence shown here is derived from an EMBL/GenBank/DDBJ whole genome shotgun (WGS) entry which is preliminary data.</text>
</comment>
<dbReference type="GeneID" id="8616400"/>
<accession>Q55FE5</accession>
<dbReference type="KEGG" id="ddi:DDB_G0268152"/>
<dbReference type="PhylomeDB" id="Q55FE5"/>
<dbReference type="FunCoup" id="Q55FE5">
    <property type="interactions" value="2"/>
</dbReference>
<dbReference type="VEuPathDB" id="AmoebaDB:DDB_G0268152"/>
<keyword evidence="3" id="KW-1185">Reference proteome</keyword>